<evidence type="ECO:0000313" key="7">
    <source>
        <dbReference type="Proteomes" id="UP000198796"/>
    </source>
</evidence>
<dbReference type="AlphaFoldDB" id="A0A1I0YFE5"/>
<keyword evidence="1" id="KW-0813">Transport</keyword>
<keyword evidence="3" id="KW-0574">Periplasm</keyword>
<name>A0A1I0YFE5_9RHOB</name>
<proteinExistence type="predicted"/>
<evidence type="ECO:0000256" key="4">
    <source>
        <dbReference type="SAM" id="SignalP"/>
    </source>
</evidence>
<evidence type="ECO:0000256" key="1">
    <source>
        <dbReference type="ARBA" id="ARBA00022448"/>
    </source>
</evidence>
<keyword evidence="7" id="KW-1185">Reference proteome</keyword>
<feature type="chain" id="PRO_5011526299" evidence="4">
    <location>
        <begin position="22"/>
        <end position="162"/>
    </location>
</feature>
<dbReference type="PANTHER" id="PTHR36504:SF1">
    <property type="entry name" value="LIPOPOLYSACCHARIDE EXPORT SYSTEM PROTEIN LPTA"/>
    <property type="match status" value="1"/>
</dbReference>
<evidence type="ECO:0000256" key="3">
    <source>
        <dbReference type="ARBA" id="ARBA00022764"/>
    </source>
</evidence>
<dbReference type="Gene3D" id="2.60.450.10">
    <property type="entry name" value="Lipopolysaccharide (LPS) transport protein A like domain"/>
    <property type="match status" value="1"/>
</dbReference>
<dbReference type="InterPro" id="IPR005653">
    <property type="entry name" value="OstA-like_N"/>
</dbReference>
<accession>A0A1I0YFE5</accession>
<evidence type="ECO:0000313" key="6">
    <source>
        <dbReference type="EMBL" id="SFB11921.1"/>
    </source>
</evidence>
<dbReference type="GO" id="GO:0017089">
    <property type="term" value="F:glycolipid transfer activity"/>
    <property type="evidence" value="ECO:0007669"/>
    <property type="project" value="TreeGrafter"/>
</dbReference>
<feature type="domain" description="Organic solvent tolerance-like N-terminal" evidence="5">
    <location>
        <begin position="40"/>
        <end position="145"/>
    </location>
</feature>
<dbReference type="Pfam" id="PF03968">
    <property type="entry name" value="LptD_N"/>
    <property type="match status" value="1"/>
</dbReference>
<dbReference type="GO" id="GO:0009279">
    <property type="term" value="C:cell outer membrane"/>
    <property type="evidence" value="ECO:0007669"/>
    <property type="project" value="TreeGrafter"/>
</dbReference>
<sequence>MIHLRNSIALFFFLIAGAAFAQGTSVPFGGMEGDRDAPVEVTADQLAVSDADDTAIFTGNVVIGQNDMRLSAPRVEVIYTADQSGISRLLASGGVTLVSGEDAAEAQEADYDVEAGIVIMTGDVLLTQTANTLVSDRMRLDLEAGTAQMDGRVRTVLQPGRE</sequence>
<evidence type="ECO:0000259" key="5">
    <source>
        <dbReference type="Pfam" id="PF03968"/>
    </source>
</evidence>
<dbReference type="GO" id="GO:0001530">
    <property type="term" value="F:lipopolysaccharide binding"/>
    <property type="evidence" value="ECO:0007669"/>
    <property type="project" value="InterPro"/>
</dbReference>
<dbReference type="EMBL" id="FOJU01000005">
    <property type="protein sequence ID" value="SFB11921.1"/>
    <property type="molecule type" value="Genomic_DNA"/>
</dbReference>
<organism evidence="6 7">
    <name type="scientific">Poseidonocella pacifica</name>
    <dbReference type="NCBI Taxonomy" id="871651"/>
    <lineage>
        <taxon>Bacteria</taxon>
        <taxon>Pseudomonadati</taxon>
        <taxon>Pseudomonadota</taxon>
        <taxon>Alphaproteobacteria</taxon>
        <taxon>Rhodobacterales</taxon>
        <taxon>Roseobacteraceae</taxon>
        <taxon>Poseidonocella</taxon>
    </lineage>
</organism>
<gene>
    <name evidence="6" type="ORF">SAMN05421688_3027</name>
</gene>
<dbReference type="GO" id="GO:0030288">
    <property type="term" value="C:outer membrane-bounded periplasmic space"/>
    <property type="evidence" value="ECO:0007669"/>
    <property type="project" value="TreeGrafter"/>
</dbReference>
<dbReference type="Proteomes" id="UP000198796">
    <property type="component" value="Unassembled WGS sequence"/>
</dbReference>
<keyword evidence="2 4" id="KW-0732">Signal</keyword>
<dbReference type="GO" id="GO:0015920">
    <property type="term" value="P:lipopolysaccharide transport"/>
    <property type="evidence" value="ECO:0007669"/>
    <property type="project" value="InterPro"/>
</dbReference>
<evidence type="ECO:0000256" key="2">
    <source>
        <dbReference type="ARBA" id="ARBA00022729"/>
    </source>
</evidence>
<dbReference type="InterPro" id="IPR052037">
    <property type="entry name" value="LPS_export_LptA"/>
</dbReference>
<protein>
    <submittedName>
        <fullName evidence="6">Lipopolysaccharide export system protein LptA</fullName>
    </submittedName>
</protein>
<dbReference type="STRING" id="871651.SAMN05421688_3027"/>
<dbReference type="PANTHER" id="PTHR36504">
    <property type="entry name" value="LIPOPOLYSACCHARIDE EXPORT SYSTEM PROTEIN LPTA"/>
    <property type="match status" value="1"/>
</dbReference>
<dbReference type="RefSeq" id="WP_342714732.1">
    <property type="nucleotide sequence ID" value="NZ_FOJU01000005.1"/>
</dbReference>
<dbReference type="InterPro" id="IPR014340">
    <property type="entry name" value="LptA"/>
</dbReference>
<feature type="signal peptide" evidence="4">
    <location>
        <begin position="1"/>
        <end position="21"/>
    </location>
</feature>
<dbReference type="NCBIfam" id="TIGR03002">
    <property type="entry name" value="outer_YhbN_LptA"/>
    <property type="match status" value="1"/>
</dbReference>
<reference evidence="6 7" key="1">
    <citation type="submission" date="2016-10" db="EMBL/GenBank/DDBJ databases">
        <authorList>
            <person name="de Groot N.N."/>
        </authorList>
    </citation>
    <scope>NUCLEOTIDE SEQUENCE [LARGE SCALE GENOMIC DNA]</scope>
    <source>
        <strain evidence="6 7">DSM 29316</strain>
    </source>
</reference>